<proteinExistence type="predicted"/>
<sequence length="177" mass="19646">MIRITTRARRAELESEGRAAREYARQISAAANEAFVRHLRELAALAERAERATAATSEVGVILSRAMAELSDSEQQLLLRGVEIRRLREELDRRPRAGETVTVLLHHGEPHAVYASRKDAHADTATHGLPADHVWKPCDERPAAAFTWRCEAFTYDPATNGFHHSHRSVPRALGGAA</sequence>
<accession>A0ABV5DLB7</accession>
<dbReference type="Proteomes" id="UP001585018">
    <property type="component" value="Unassembled WGS sequence"/>
</dbReference>
<protein>
    <submittedName>
        <fullName evidence="1">Uncharacterized protein</fullName>
    </submittedName>
</protein>
<evidence type="ECO:0000313" key="2">
    <source>
        <dbReference type="Proteomes" id="UP001585018"/>
    </source>
</evidence>
<comment type="caution">
    <text evidence="1">The sequence shown here is derived from an EMBL/GenBank/DDBJ whole genome shotgun (WGS) entry which is preliminary data.</text>
</comment>
<name>A0ABV5DLB7_9ACTN</name>
<evidence type="ECO:0000313" key="1">
    <source>
        <dbReference type="EMBL" id="MFB8753330.1"/>
    </source>
</evidence>
<dbReference type="EMBL" id="JAYMRR010000025">
    <property type="protein sequence ID" value="MFB8753330.1"/>
    <property type="molecule type" value="Genomic_DNA"/>
</dbReference>
<organism evidence="1 2">
    <name type="scientific">Streptomyces parvulus</name>
    <dbReference type="NCBI Taxonomy" id="146923"/>
    <lineage>
        <taxon>Bacteria</taxon>
        <taxon>Bacillati</taxon>
        <taxon>Actinomycetota</taxon>
        <taxon>Actinomycetes</taxon>
        <taxon>Kitasatosporales</taxon>
        <taxon>Streptomycetaceae</taxon>
        <taxon>Streptomyces</taxon>
    </lineage>
</organism>
<gene>
    <name evidence="1" type="ORF">VSS30_31360</name>
</gene>
<dbReference type="RefSeq" id="WP_376720012.1">
    <property type="nucleotide sequence ID" value="NZ_JAYMRR010000025.1"/>
</dbReference>
<reference evidence="1 2" key="1">
    <citation type="submission" date="2024-01" db="EMBL/GenBank/DDBJ databases">
        <title>Genome mining of biosynthetic gene clusters to explore secondary metabolites of Streptomyces sp.</title>
        <authorList>
            <person name="Baig A."/>
            <person name="Ajitkumar Shintre N."/>
            <person name="Kumar H."/>
            <person name="Anbarasu A."/>
            <person name="Ramaiah S."/>
        </authorList>
    </citation>
    <scope>NUCLEOTIDE SEQUENCE [LARGE SCALE GENOMIC DNA]</scope>
    <source>
        <strain evidence="1 2">A03</strain>
    </source>
</reference>
<keyword evidence="2" id="KW-1185">Reference proteome</keyword>